<reference evidence="2 3" key="1">
    <citation type="submission" date="2019-03" db="EMBL/GenBank/DDBJ databases">
        <authorList>
            <person name="Nijsse B."/>
        </authorList>
    </citation>
    <scope>NUCLEOTIDE SEQUENCE [LARGE SCALE GENOMIC DNA]</scope>
    <source>
        <strain evidence="2">Desulfoluna butyratoxydans MSL71</strain>
    </source>
</reference>
<dbReference type="Pfam" id="PF13391">
    <property type="entry name" value="HNH_2"/>
    <property type="match status" value="1"/>
</dbReference>
<dbReference type="PIRSF" id="PIRSF030850">
    <property type="entry name" value="UCP030850"/>
    <property type="match status" value="1"/>
</dbReference>
<organism evidence="2 3">
    <name type="scientific">Desulfoluna butyratoxydans</name>
    <dbReference type="NCBI Taxonomy" id="231438"/>
    <lineage>
        <taxon>Bacteria</taxon>
        <taxon>Pseudomonadati</taxon>
        <taxon>Thermodesulfobacteriota</taxon>
        <taxon>Desulfobacteria</taxon>
        <taxon>Desulfobacterales</taxon>
        <taxon>Desulfolunaceae</taxon>
        <taxon>Desulfoluna</taxon>
    </lineage>
</organism>
<dbReference type="InterPro" id="IPR003615">
    <property type="entry name" value="HNH_nuc"/>
</dbReference>
<feature type="domain" description="HNH nuclease" evidence="1">
    <location>
        <begin position="227"/>
        <end position="281"/>
    </location>
</feature>
<proteinExistence type="predicted"/>
<evidence type="ECO:0000313" key="3">
    <source>
        <dbReference type="Proteomes" id="UP000507962"/>
    </source>
</evidence>
<sequence length="335" mass="38184">MSLKAIAIALKILVPMLSYWKHKLTKLRTDKNPNRWDAFTAHQAPHKPFLLLSIMDLMEAGRITENRIEPSLDLVDSFTGYWRKLFPEGKTTTMAYPFPRLQSDGVLALAPLPGVTRLIPPGEIHSLHKLRSCYSHACLDDNLYVLLQGAQSREALRHTVVNHYFALDIRALVQSESRINRLSAKYTHYLLDEGALTPDEIKEVTVTRIVRDRGFRGALLPEYDHRCAMCKIRVRTPEEHHVVDAAHIVPFAETRNNKLTNGLSLCKLCHWAFDEGMLGIDKHHRILVSSHMRAAGNSASNLLDLEHQPIVEPKNPMYSPGEENLAKHRRSVFMR</sequence>
<dbReference type="EMBL" id="CAADHO010000001">
    <property type="protein sequence ID" value="VFQ42968.1"/>
    <property type="molecule type" value="Genomic_DNA"/>
</dbReference>
<protein>
    <submittedName>
        <fullName evidence="2">Hnh nuclease</fullName>
    </submittedName>
</protein>
<name>A0A4V6IKZ8_9BACT</name>
<dbReference type="CDD" id="cd00085">
    <property type="entry name" value="HNHc"/>
    <property type="match status" value="1"/>
</dbReference>
<dbReference type="InterPro" id="IPR011396">
    <property type="entry name" value="PT_DNA_restrict"/>
</dbReference>
<evidence type="ECO:0000259" key="1">
    <source>
        <dbReference type="Pfam" id="PF13391"/>
    </source>
</evidence>
<accession>A0A4V6IKZ8</accession>
<dbReference type="AlphaFoldDB" id="A0A4V6IKZ8"/>
<gene>
    <name evidence="2" type="ORF">MSL71_5900</name>
</gene>
<evidence type="ECO:0000313" key="2">
    <source>
        <dbReference type="EMBL" id="VFQ42968.1"/>
    </source>
</evidence>
<dbReference type="Proteomes" id="UP000507962">
    <property type="component" value="Unassembled WGS sequence"/>
</dbReference>
<keyword evidence="3" id="KW-1185">Reference proteome</keyword>